<evidence type="ECO:0000313" key="2">
    <source>
        <dbReference type="EMBL" id="CAG8828160.1"/>
    </source>
</evidence>
<proteinExistence type="predicted"/>
<feature type="compositionally biased region" description="Basic and acidic residues" evidence="1">
    <location>
        <begin position="96"/>
        <end position="126"/>
    </location>
</feature>
<dbReference type="EMBL" id="CAJVQB010040217">
    <property type="protein sequence ID" value="CAG8828160.1"/>
    <property type="molecule type" value="Genomic_DNA"/>
</dbReference>
<protein>
    <submittedName>
        <fullName evidence="2">43352_t:CDS:1</fullName>
    </submittedName>
</protein>
<organism evidence="2 3">
    <name type="scientific">Gigaspora margarita</name>
    <dbReference type="NCBI Taxonomy" id="4874"/>
    <lineage>
        <taxon>Eukaryota</taxon>
        <taxon>Fungi</taxon>
        <taxon>Fungi incertae sedis</taxon>
        <taxon>Mucoromycota</taxon>
        <taxon>Glomeromycotina</taxon>
        <taxon>Glomeromycetes</taxon>
        <taxon>Diversisporales</taxon>
        <taxon>Gigasporaceae</taxon>
        <taxon>Gigaspora</taxon>
    </lineage>
</organism>
<evidence type="ECO:0000313" key="3">
    <source>
        <dbReference type="Proteomes" id="UP000789901"/>
    </source>
</evidence>
<comment type="caution">
    <text evidence="2">The sequence shown here is derived from an EMBL/GenBank/DDBJ whole genome shotgun (WGS) entry which is preliminary data.</text>
</comment>
<dbReference type="Proteomes" id="UP000789901">
    <property type="component" value="Unassembled WGS sequence"/>
</dbReference>
<reference evidence="2 3" key="1">
    <citation type="submission" date="2021-06" db="EMBL/GenBank/DDBJ databases">
        <authorList>
            <person name="Kallberg Y."/>
            <person name="Tangrot J."/>
            <person name="Rosling A."/>
        </authorList>
    </citation>
    <scope>NUCLEOTIDE SEQUENCE [LARGE SCALE GENOMIC DNA]</scope>
    <source>
        <strain evidence="2 3">120-4 pot B 10/14</strain>
    </source>
</reference>
<feature type="non-terminal residue" evidence="2">
    <location>
        <position position="154"/>
    </location>
</feature>
<keyword evidence="3" id="KW-1185">Reference proteome</keyword>
<feature type="region of interest" description="Disordered" evidence="1">
    <location>
        <begin position="96"/>
        <end position="154"/>
    </location>
</feature>
<gene>
    <name evidence="2" type="ORF">GMARGA_LOCUS29619</name>
</gene>
<sequence>RIGGIFPINAGVFKDFVAAGDLFAITRLVERLASTHTSRSPSHMKILEIVRNCRIDSRLGIMVGLNVALELFKIFRPLNSSDTFWELSEVISDGYVKTDKKSQKSESKQGQKSEGVKGQKNEDKQGQKSKGIKGQKGESKQGPKIEGIKGQKGE</sequence>
<feature type="non-terminal residue" evidence="2">
    <location>
        <position position="1"/>
    </location>
</feature>
<accession>A0ABN7WDB1</accession>
<name>A0ABN7WDB1_GIGMA</name>
<feature type="compositionally biased region" description="Basic and acidic residues" evidence="1">
    <location>
        <begin position="135"/>
        <end position="154"/>
    </location>
</feature>
<evidence type="ECO:0000256" key="1">
    <source>
        <dbReference type="SAM" id="MobiDB-lite"/>
    </source>
</evidence>